<comment type="caution">
    <text evidence="6">The sequence shown here is derived from an EMBL/GenBank/DDBJ whole genome shotgun (WGS) entry which is preliminary data.</text>
</comment>
<accession>A0ABS8UFY3</accession>
<comment type="similarity">
    <text evidence="1">Belongs to the metallo-beta-lactamase superfamily.</text>
</comment>
<evidence type="ECO:0000259" key="5">
    <source>
        <dbReference type="Pfam" id="PF00753"/>
    </source>
</evidence>
<name>A0ABS8UFY3_9GAMM</name>
<sequence length="302" mass="33174">MKLWSIQGNTQKLDGGSMFGNAPRAMWTQWATPDDLNRIPLATRGLLATPLNGKTVLFETGIGAFFEPKLRARFGVQEDRHVLLDSLRDAGFAHTDIDVVVLSHLHFDHAGGLLAPWSEGGMPELLFPNATFVLSTPHWLRAKRPHARDRASFIPGLCELLEATGRLEFIEGAHAPSLGDAVQFHYSDGHTPGMMLAEILGPDVHDGVHHGGVVFCADLVPGLPWVHVPITMGYDRFPELIIDEKQTFLSDMAARGVRLFLTHDPDIALVQVVRDDAGRFSARHPTAALAARSLQHPFETTP</sequence>
<protein>
    <submittedName>
        <fullName evidence="6">MBL fold metallo-hydrolase</fullName>
    </submittedName>
</protein>
<keyword evidence="3" id="KW-0378">Hydrolase</keyword>
<dbReference type="InterPro" id="IPR001279">
    <property type="entry name" value="Metallo-B-lactamas"/>
</dbReference>
<proteinExistence type="inferred from homology"/>
<evidence type="ECO:0000313" key="6">
    <source>
        <dbReference type="EMBL" id="MCD9097882.1"/>
    </source>
</evidence>
<keyword evidence="7" id="KW-1185">Reference proteome</keyword>
<evidence type="ECO:0000256" key="1">
    <source>
        <dbReference type="ARBA" id="ARBA00007749"/>
    </source>
</evidence>
<evidence type="ECO:0000256" key="4">
    <source>
        <dbReference type="ARBA" id="ARBA00022833"/>
    </source>
</evidence>
<evidence type="ECO:0000256" key="3">
    <source>
        <dbReference type="ARBA" id="ARBA00022801"/>
    </source>
</evidence>
<keyword evidence="2" id="KW-0479">Metal-binding</keyword>
<gene>
    <name evidence="6" type="ORF">LTT95_13140</name>
</gene>
<dbReference type="EMBL" id="JAJQKU010000004">
    <property type="protein sequence ID" value="MCD9097882.1"/>
    <property type="molecule type" value="Genomic_DNA"/>
</dbReference>
<dbReference type="SUPFAM" id="SSF56281">
    <property type="entry name" value="Metallo-hydrolase/oxidoreductase"/>
    <property type="match status" value="1"/>
</dbReference>
<reference evidence="6" key="2">
    <citation type="journal article" date="2022" name="Syst. Appl. Microbiol.">
        <title>Physiological and genomic characterisation of Luteimonas fraxinea sp. nov., a bacterial species associated with trees tolerant to ash dieback.</title>
        <authorList>
            <person name="Ulrich K."/>
            <person name="Becker R."/>
            <person name="Behrendt U."/>
            <person name="Kube M."/>
            <person name="Schneck V."/>
            <person name="Ulrich A."/>
        </authorList>
    </citation>
    <scope>NUCLEOTIDE SEQUENCE</scope>
    <source>
        <strain evidence="6">A1P009</strain>
    </source>
</reference>
<reference evidence="6" key="1">
    <citation type="submission" date="2021-12" db="EMBL/GenBank/DDBJ databases">
        <authorList>
            <person name="Ulrich A."/>
        </authorList>
    </citation>
    <scope>NUCLEOTIDE SEQUENCE</scope>
    <source>
        <strain evidence="6">A1P009</strain>
    </source>
</reference>
<dbReference type="Pfam" id="PF00753">
    <property type="entry name" value="Lactamase_B"/>
    <property type="match status" value="1"/>
</dbReference>
<dbReference type="Gene3D" id="3.60.15.10">
    <property type="entry name" value="Ribonuclease Z/Hydroxyacylglutathione hydrolase-like"/>
    <property type="match status" value="1"/>
</dbReference>
<keyword evidence="4" id="KW-0862">Zinc</keyword>
<dbReference type="CDD" id="cd16281">
    <property type="entry name" value="metallo-hydrolase-like_MBL-fold"/>
    <property type="match status" value="1"/>
</dbReference>
<evidence type="ECO:0000313" key="7">
    <source>
        <dbReference type="Proteomes" id="UP001430360"/>
    </source>
</evidence>
<dbReference type="InterPro" id="IPR051013">
    <property type="entry name" value="MBL_superfamily_lactonases"/>
</dbReference>
<dbReference type="Proteomes" id="UP001430360">
    <property type="component" value="Unassembled WGS sequence"/>
</dbReference>
<dbReference type="PANTHER" id="PTHR42978:SF6">
    <property type="entry name" value="QUORUM-QUENCHING LACTONASE YTNP-RELATED"/>
    <property type="match status" value="1"/>
</dbReference>
<feature type="domain" description="Metallo-beta-lactamase" evidence="5">
    <location>
        <begin position="52"/>
        <end position="263"/>
    </location>
</feature>
<dbReference type="InterPro" id="IPR036866">
    <property type="entry name" value="RibonucZ/Hydroxyglut_hydro"/>
</dbReference>
<evidence type="ECO:0000256" key="2">
    <source>
        <dbReference type="ARBA" id="ARBA00022723"/>
    </source>
</evidence>
<dbReference type="PANTHER" id="PTHR42978">
    <property type="entry name" value="QUORUM-QUENCHING LACTONASE YTNP-RELATED-RELATED"/>
    <property type="match status" value="1"/>
</dbReference>
<dbReference type="RefSeq" id="WP_232137016.1">
    <property type="nucleotide sequence ID" value="NZ_CP089507.1"/>
</dbReference>
<organism evidence="6 7">
    <name type="scientific">Luteimonas fraxinea</name>
    <dbReference type="NCBI Taxonomy" id="2901869"/>
    <lineage>
        <taxon>Bacteria</taxon>
        <taxon>Pseudomonadati</taxon>
        <taxon>Pseudomonadota</taxon>
        <taxon>Gammaproteobacteria</taxon>
        <taxon>Lysobacterales</taxon>
        <taxon>Lysobacteraceae</taxon>
        <taxon>Luteimonas</taxon>
    </lineage>
</organism>